<protein>
    <submittedName>
        <fullName evidence="1">Uncharacterized protein</fullName>
    </submittedName>
</protein>
<dbReference type="AlphaFoldDB" id="C0QAQ6"/>
<sequence length="63" mass="6908">MAAGICLLNPESRGIFDPDKPKSQKLGRPSLKQFAIFRVCPGQKSDPLCFSRFSKQTPTAPPC</sequence>
<dbReference type="KEGG" id="dat:HRM2_37810"/>
<organism evidence="1 2">
    <name type="scientific">Desulforapulum autotrophicum (strain ATCC 43914 / DSM 3382 / VKM B-1955 / HRM2)</name>
    <name type="common">Desulfobacterium autotrophicum</name>
    <dbReference type="NCBI Taxonomy" id="177437"/>
    <lineage>
        <taxon>Bacteria</taxon>
        <taxon>Pseudomonadati</taxon>
        <taxon>Thermodesulfobacteriota</taxon>
        <taxon>Desulfobacteria</taxon>
        <taxon>Desulfobacterales</taxon>
        <taxon>Desulfobacteraceae</taxon>
        <taxon>Desulforapulum</taxon>
    </lineage>
</organism>
<dbReference type="STRING" id="177437.HRM2_37810"/>
<dbReference type="HOGENOM" id="CLU_2878461_0_0_7"/>
<dbReference type="Proteomes" id="UP000000442">
    <property type="component" value="Chromosome"/>
</dbReference>
<proteinExistence type="predicted"/>
<evidence type="ECO:0000313" key="1">
    <source>
        <dbReference type="EMBL" id="ACN16839.1"/>
    </source>
</evidence>
<gene>
    <name evidence="1" type="ordered locus">HRM2_37810</name>
</gene>
<name>C0QAQ6_DESAH</name>
<keyword evidence="2" id="KW-1185">Reference proteome</keyword>
<reference evidence="1 2" key="1">
    <citation type="journal article" date="2009" name="Environ. Microbiol.">
        <title>Genome sequence of Desulfobacterium autotrophicum HRM2, a marine sulfate reducer oxidizing organic carbon completely to carbon dioxide.</title>
        <authorList>
            <person name="Strittmatter A.W."/>
            <person name="Liesegang H."/>
            <person name="Rabus R."/>
            <person name="Decker I."/>
            <person name="Amann J."/>
            <person name="Andres S."/>
            <person name="Henne A."/>
            <person name="Fricke W.F."/>
            <person name="Martinez-Arias R."/>
            <person name="Bartels D."/>
            <person name="Goesmann A."/>
            <person name="Krause L."/>
            <person name="Puehler A."/>
            <person name="Klenk H.P."/>
            <person name="Richter M."/>
            <person name="Schuler M."/>
            <person name="Gloeckner F.O."/>
            <person name="Meyerdierks A."/>
            <person name="Gottschalk G."/>
            <person name="Amann R."/>
        </authorList>
    </citation>
    <scope>NUCLEOTIDE SEQUENCE [LARGE SCALE GENOMIC DNA]</scope>
    <source>
        <strain evidence="2">ATCC 43914 / DSM 3382 / HRM2</strain>
    </source>
</reference>
<accession>C0QAQ6</accession>
<dbReference type="EMBL" id="CP001087">
    <property type="protein sequence ID" value="ACN16839.1"/>
    <property type="molecule type" value="Genomic_DNA"/>
</dbReference>
<evidence type="ECO:0000313" key="2">
    <source>
        <dbReference type="Proteomes" id="UP000000442"/>
    </source>
</evidence>